<keyword evidence="3" id="KW-1185">Reference proteome</keyword>
<evidence type="ECO:0000256" key="1">
    <source>
        <dbReference type="SAM" id="MobiDB-lite"/>
    </source>
</evidence>
<evidence type="ECO:0000313" key="3">
    <source>
        <dbReference type="Proteomes" id="UP000466445"/>
    </source>
</evidence>
<feature type="region of interest" description="Disordered" evidence="1">
    <location>
        <begin position="66"/>
        <end position="104"/>
    </location>
</feature>
<dbReference type="KEGG" id="msar:MSAR_17110"/>
<proteinExistence type="predicted"/>
<dbReference type="Proteomes" id="UP000466445">
    <property type="component" value="Chromosome"/>
</dbReference>
<evidence type="ECO:0000313" key="2">
    <source>
        <dbReference type="EMBL" id="BBY58575.1"/>
    </source>
</evidence>
<gene>
    <name evidence="2" type="ORF">MSAR_17110</name>
</gene>
<sequence>MLDPCPVARRASNAPHDCPRRMQSATCRHRNRSTDPLHTCRRTRHTRADQLTDKQNTRLATLFTSDTHIEAETTSTIEEPVKGRPSRDCSAVTPRPGPLSTRPR</sequence>
<dbReference type="AlphaFoldDB" id="A0A7I7SR73"/>
<name>A0A7I7SR73_9MYCO</name>
<protein>
    <submittedName>
        <fullName evidence="2">Uncharacterized protein</fullName>
    </submittedName>
</protein>
<accession>A0A7I7SR73</accession>
<reference evidence="2 3" key="1">
    <citation type="journal article" date="2019" name="Emerg. Microbes Infect.">
        <title>Comprehensive subspecies identification of 175 nontuberculous mycobacteria species based on 7547 genomic profiles.</title>
        <authorList>
            <person name="Matsumoto Y."/>
            <person name="Kinjo T."/>
            <person name="Motooka D."/>
            <person name="Nabeya D."/>
            <person name="Jung N."/>
            <person name="Uechi K."/>
            <person name="Horii T."/>
            <person name="Iida T."/>
            <person name="Fujita J."/>
            <person name="Nakamura S."/>
        </authorList>
    </citation>
    <scope>NUCLEOTIDE SEQUENCE [LARGE SCALE GENOMIC DNA]</scope>
    <source>
        <strain evidence="2 3">JCM 30395</strain>
    </source>
</reference>
<feature type="region of interest" description="Disordered" evidence="1">
    <location>
        <begin position="1"/>
        <end position="36"/>
    </location>
</feature>
<dbReference type="EMBL" id="AP022595">
    <property type="protein sequence ID" value="BBY58575.1"/>
    <property type="molecule type" value="Genomic_DNA"/>
</dbReference>
<feature type="compositionally biased region" description="Polar residues" evidence="1">
    <location>
        <begin position="66"/>
        <end position="77"/>
    </location>
</feature>
<organism evidence="2 3">
    <name type="scientific">Mycolicibacterium sarraceniae</name>
    <dbReference type="NCBI Taxonomy" id="1534348"/>
    <lineage>
        <taxon>Bacteria</taxon>
        <taxon>Bacillati</taxon>
        <taxon>Actinomycetota</taxon>
        <taxon>Actinomycetes</taxon>
        <taxon>Mycobacteriales</taxon>
        <taxon>Mycobacteriaceae</taxon>
        <taxon>Mycolicibacterium</taxon>
    </lineage>
</organism>